<comment type="caution">
    <text evidence="1">The sequence shown here is derived from an EMBL/GenBank/DDBJ whole genome shotgun (WGS) entry which is preliminary data.</text>
</comment>
<dbReference type="EMBL" id="BAAAYN010000052">
    <property type="protein sequence ID" value="GAA3396011.1"/>
    <property type="molecule type" value="Genomic_DNA"/>
</dbReference>
<dbReference type="RefSeq" id="WP_345732677.1">
    <property type="nucleotide sequence ID" value="NZ_BAAAYN010000052.1"/>
</dbReference>
<dbReference type="InterPro" id="IPR021848">
    <property type="entry name" value="HODM_asu-like"/>
</dbReference>
<protein>
    <submittedName>
        <fullName evidence="1">DUF3445 domain-containing protein</fullName>
    </submittedName>
</protein>
<organism evidence="1 2">
    <name type="scientific">Cryptosporangium minutisporangium</name>
    <dbReference type="NCBI Taxonomy" id="113569"/>
    <lineage>
        <taxon>Bacteria</taxon>
        <taxon>Bacillati</taxon>
        <taxon>Actinomycetota</taxon>
        <taxon>Actinomycetes</taxon>
        <taxon>Cryptosporangiales</taxon>
        <taxon>Cryptosporangiaceae</taxon>
        <taxon>Cryptosporangium</taxon>
    </lineage>
</organism>
<keyword evidence="2" id="KW-1185">Reference proteome</keyword>
<name>A0ABP6TAQ1_9ACTN</name>
<evidence type="ECO:0000313" key="1">
    <source>
        <dbReference type="EMBL" id="GAA3396011.1"/>
    </source>
</evidence>
<gene>
    <name evidence="1" type="ORF">GCM10020369_71120</name>
</gene>
<sequence length="319" mass="35443">MPLSAFPFPFRADTFRYGTNVERARTPVRTDAGEWGAHVVDVDDDYRDELAERARILAMDPGRLRVLPHARPACWDALVTVLRDLASSYPDVMSLDAVDGEYRWRNRLLGVDQRFREGDDSSVPGGPLAFLGSQIPDDIVLLDQREGALWADAACVTFAAGWSVGFDVGMTFSEIHGPVPRVHADGVVSRAERFLMRLQPGEEYRRTNWSVTVGRILDQSTEAQPSWGPARAAAGALTGDELARQLHLRVEVQHLIRLGYSGAVLFLIRTYLLSLAELATVPAWRRRFGLVLAELPEDMASYKGLSPFRDAAARWLLAA</sequence>
<proteinExistence type="predicted"/>
<accession>A0ABP6TAQ1</accession>
<reference evidence="2" key="1">
    <citation type="journal article" date="2019" name="Int. J. Syst. Evol. Microbiol.">
        <title>The Global Catalogue of Microorganisms (GCM) 10K type strain sequencing project: providing services to taxonomists for standard genome sequencing and annotation.</title>
        <authorList>
            <consortium name="The Broad Institute Genomics Platform"/>
            <consortium name="The Broad Institute Genome Sequencing Center for Infectious Disease"/>
            <person name="Wu L."/>
            <person name="Ma J."/>
        </authorList>
    </citation>
    <scope>NUCLEOTIDE SEQUENCE [LARGE SCALE GENOMIC DNA]</scope>
    <source>
        <strain evidence="2">JCM 9458</strain>
    </source>
</reference>
<dbReference type="Pfam" id="PF11927">
    <property type="entry name" value="HODM_asu-like"/>
    <property type="match status" value="1"/>
</dbReference>
<dbReference type="Proteomes" id="UP001501676">
    <property type="component" value="Unassembled WGS sequence"/>
</dbReference>
<evidence type="ECO:0000313" key="2">
    <source>
        <dbReference type="Proteomes" id="UP001501676"/>
    </source>
</evidence>